<organism evidence="3">
    <name type="scientific">Leptosphaeria maculans (strain JN3 / isolate v23.1.3 / race Av1-4-5-6-7-8)</name>
    <name type="common">Blackleg fungus</name>
    <name type="synonym">Phoma lingam</name>
    <dbReference type="NCBI Taxonomy" id="985895"/>
    <lineage>
        <taxon>Eukaryota</taxon>
        <taxon>Fungi</taxon>
        <taxon>Dikarya</taxon>
        <taxon>Ascomycota</taxon>
        <taxon>Pezizomycotina</taxon>
        <taxon>Dothideomycetes</taxon>
        <taxon>Pleosporomycetidae</taxon>
        <taxon>Pleosporales</taxon>
        <taxon>Pleosporineae</taxon>
        <taxon>Leptosphaeriaceae</taxon>
        <taxon>Plenodomus</taxon>
        <taxon>Plenodomus lingam/Leptosphaeria maculans species complex</taxon>
    </lineage>
</organism>
<protein>
    <submittedName>
        <fullName evidence="2">Predicted protein</fullName>
    </submittedName>
</protein>
<reference evidence="3" key="1">
    <citation type="journal article" date="2011" name="Nat. Commun.">
        <title>Effector diversification within compartments of the Leptosphaeria maculans genome affected by Repeat-Induced Point mutations.</title>
        <authorList>
            <person name="Rouxel T."/>
            <person name="Grandaubert J."/>
            <person name="Hane J.K."/>
            <person name="Hoede C."/>
            <person name="van de Wouw A.P."/>
            <person name="Couloux A."/>
            <person name="Dominguez V."/>
            <person name="Anthouard V."/>
            <person name="Bally P."/>
            <person name="Bourras S."/>
            <person name="Cozijnsen A.J."/>
            <person name="Ciuffetti L.M."/>
            <person name="Degrave A."/>
            <person name="Dilmaghani A."/>
            <person name="Duret L."/>
            <person name="Fudal I."/>
            <person name="Goodwin S.B."/>
            <person name="Gout L."/>
            <person name="Glaser N."/>
            <person name="Linglin J."/>
            <person name="Kema G.H.J."/>
            <person name="Lapalu N."/>
            <person name="Lawrence C.B."/>
            <person name="May K."/>
            <person name="Meyer M."/>
            <person name="Ollivier B."/>
            <person name="Poulain J."/>
            <person name="Schoch C.L."/>
            <person name="Simon A."/>
            <person name="Spatafora J.W."/>
            <person name="Stachowiak A."/>
            <person name="Turgeon B.G."/>
            <person name="Tyler B.M."/>
            <person name="Vincent D."/>
            <person name="Weissenbach J."/>
            <person name="Amselem J."/>
            <person name="Quesneville H."/>
            <person name="Oliver R.P."/>
            <person name="Wincker P."/>
            <person name="Balesdent M.-H."/>
            <person name="Howlett B.J."/>
        </authorList>
    </citation>
    <scope>NUCLEOTIDE SEQUENCE [LARGE SCALE GENOMIC DNA]</scope>
    <source>
        <strain evidence="3">JN3 / isolate v23.1.3 / race Av1-4-5-6-7-8</strain>
    </source>
</reference>
<keyword evidence="3" id="KW-1185">Reference proteome</keyword>
<feature type="region of interest" description="Disordered" evidence="1">
    <location>
        <begin position="1"/>
        <end position="61"/>
    </location>
</feature>
<evidence type="ECO:0000256" key="1">
    <source>
        <dbReference type="SAM" id="MobiDB-lite"/>
    </source>
</evidence>
<dbReference type="VEuPathDB" id="FungiDB:LEMA_P078760.1"/>
<evidence type="ECO:0000313" key="3">
    <source>
        <dbReference type="Proteomes" id="UP000002668"/>
    </source>
</evidence>
<dbReference type="InParanoid" id="E5A4T9"/>
<gene>
    <name evidence="2" type="ORF">LEMA_P078760.1</name>
</gene>
<proteinExistence type="predicted"/>
<sequence length="61" mass="6915">MPNRDKRHLSPAAVFPPAPPRSCQTASPAWKEPRTKKKTPLHPPPNRSPSLPESRRNLQKK</sequence>
<dbReference type="HOGENOM" id="CLU_2923078_0_0_1"/>
<accession>E5A4T9</accession>
<dbReference type="EMBL" id="FP929134">
    <property type="protein sequence ID" value="CBX98637.1"/>
    <property type="molecule type" value="Genomic_DNA"/>
</dbReference>
<dbReference type="Proteomes" id="UP000002668">
    <property type="component" value="Genome"/>
</dbReference>
<dbReference type="AlphaFoldDB" id="E5A4T9"/>
<evidence type="ECO:0000313" key="2">
    <source>
        <dbReference type="EMBL" id="CBX98637.1"/>
    </source>
</evidence>
<name>E5A4T9_LEPMJ</name>